<name>A0A7D5E5W5_9EURY</name>
<keyword evidence="1" id="KW-1133">Transmembrane helix</keyword>
<dbReference type="OrthoDB" id="136622at2157"/>
<dbReference type="KEGG" id="mzi:HWN40_03610"/>
<sequence>MKDRSFWKDTNGIDTVPQKMIFYLMITGVILVLVAVSWNNVSIYLTDSQIEKEVNSLSVELLSIQKGYPRDLSEVDGTEGSMCVVQLSLPDSVQYLSLGVDPDPDLDGNLSNSVWNAENNTIIIQHYNGVKKRFLIGGEKINFRKGSLDKNGNWNLDTNNLSENKGIVVQNPVTGEFIFELVLYDKKYTLSHF</sequence>
<dbReference type="RefSeq" id="WP_176964476.1">
    <property type="nucleotide sequence ID" value="NZ_CP058215.1"/>
</dbReference>
<dbReference type="AlphaFoldDB" id="A0A7D5E5W5"/>
<dbReference type="EMBL" id="CP058215">
    <property type="protein sequence ID" value="QLC49413.1"/>
    <property type="molecule type" value="Genomic_DNA"/>
</dbReference>
<reference evidence="2 3" key="1">
    <citation type="submission" date="2020-06" db="EMBL/GenBank/DDBJ databases">
        <title>Methanolobus halotolerans sp. nov., isolated from a saline lake Tus in Siberia.</title>
        <authorList>
            <person name="Shen Y."/>
            <person name="Chen S.-C."/>
            <person name="Lai M.-C."/>
            <person name="Huang H.-H."/>
            <person name="Chiu H.-H."/>
            <person name="Tang S.-L."/>
            <person name="Rogozin D.Y."/>
            <person name="Degermendzhy A.G."/>
        </authorList>
    </citation>
    <scope>NUCLEOTIDE SEQUENCE [LARGE SCALE GENOMIC DNA]</scope>
    <source>
        <strain evidence="2 3">DSM 21339</strain>
    </source>
</reference>
<evidence type="ECO:0000313" key="2">
    <source>
        <dbReference type="EMBL" id="QLC49413.1"/>
    </source>
</evidence>
<dbReference type="Proteomes" id="UP000509594">
    <property type="component" value="Chromosome"/>
</dbReference>
<keyword evidence="1" id="KW-0812">Transmembrane</keyword>
<proteinExistence type="predicted"/>
<evidence type="ECO:0000256" key="1">
    <source>
        <dbReference type="SAM" id="Phobius"/>
    </source>
</evidence>
<evidence type="ECO:0000313" key="3">
    <source>
        <dbReference type="Proteomes" id="UP000509594"/>
    </source>
</evidence>
<protein>
    <recommendedName>
        <fullName evidence="4">Class III signal peptide-containing protein</fullName>
    </recommendedName>
</protein>
<keyword evidence="1" id="KW-0472">Membrane</keyword>
<feature type="transmembrane region" description="Helical" evidence="1">
    <location>
        <begin position="21"/>
        <end position="38"/>
    </location>
</feature>
<organism evidence="2 3">
    <name type="scientific">Methanolobus zinderi</name>
    <dbReference type="NCBI Taxonomy" id="536044"/>
    <lineage>
        <taxon>Archaea</taxon>
        <taxon>Methanobacteriati</taxon>
        <taxon>Methanobacteriota</taxon>
        <taxon>Stenosarchaea group</taxon>
        <taxon>Methanomicrobia</taxon>
        <taxon>Methanosarcinales</taxon>
        <taxon>Methanosarcinaceae</taxon>
        <taxon>Methanolobus</taxon>
    </lineage>
</organism>
<gene>
    <name evidence="2" type="ORF">HWN40_03610</name>
</gene>
<keyword evidence="3" id="KW-1185">Reference proteome</keyword>
<accession>A0A7D5E5W5</accession>
<dbReference type="GeneID" id="55820731"/>
<evidence type="ECO:0008006" key="4">
    <source>
        <dbReference type="Google" id="ProtNLM"/>
    </source>
</evidence>